<organism evidence="1 2">
    <name type="scientific">Mesotoga infera</name>
    <dbReference type="NCBI Taxonomy" id="1236046"/>
    <lineage>
        <taxon>Bacteria</taxon>
        <taxon>Thermotogati</taxon>
        <taxon>Thermotogota</taxon>
        <taxon>Thermotogae</taxon>
        <taxon>Kosmotogales</taxon>
        <taxon>Kosmotogaceae</taxon>
        <taxon>Mesotoga</taxon>
    </lineage>
</organism>
<dbReference type="AlphaFoldDB" id="A0A7Z7PPQ4"/>
<dbReference type="Proteomes" id="UP000250796">
    <property type="component" value="Chromosome MESINF"/>
</dbReference>
<sequence length="49" mass="5526">MTSIRETRTKEISIDTFTQSINTEKYFLVSISLAIHIKKNAIAVEIEAA</sequence>
<gene>
    <name evidence="1" type="ORF">MESINF_2235</name>
</gene>
<keyword evidence="2" id="KW-1185">Reference proteome</keyword>
<evidence type="ECO:0000313" key="2">
    <source>
        <dbReference type="Proteomes" id="UP000250796"/>
    </source>
</evidence>
<dbReference type="KEGG" id="minf:MESINF_2235"/>
<reference evidence="1 2" key="1">
    <citation type="submission" date="2017-01" db="EMBL/GenBank/DDBJ databases">
        <authorList>
            <person name="Erauso G."/>
        </authorList>
    </citation>
    <scope>NUCLEOTIDE SEQUENCE [LARGE SCALE GENOMIC DNA]</scope>
    <source>
        <strain evidence="1">MESINF1</strain>
    </source>
</reference>
<evidence type="ECO:0000313" key="1">
    <source>
        <dbReference type="EMBL" id="SSC13674.1"/>
    </source>
</evidence>
<dbReference type="EMBL" id="LS974202">
    <property type="protein sequence ID" value="SSC13674.1"/>
    <property type="molecule type" value="Genomic_DNA"/>
</dbReference>
<proteinExistence type="predicted"/>
<name>A0A7Z7PPQ4_9BACT</name>
<accession>A0A7Z7PPQ4</accession>
<protein>
    <submittedName>
        <fullName evidence="1">Uncharacterized protein</fullName>
    </submittedName>
</protein>